<organism evidence="3 4">
    <name type="scientific">Mesobacterium hydrothermale</name>
    <dbReference type="NCBI Taxonomy" id="3111907"/>
    <lineage>
        <taxon>Bacteria</taxon>
        <taxon>Pseudomonadati</taxon>
        <taxon>Pseudomonadota</taxon>
        <taxon>Alphaproteobacteria</taxon>
        <taxon>Rhodobacterales</taxon>
        <taxon>Roseobacteraceae</taxon>
        <taxon>Mesobacterium</taxon>
    </lineage>
</organism>
<dbReference type="InterPro" id="IPR027417">
    <property type="entry name" value="P-loop_NTPase"/>
</dbReference>
<reference evidence="3 4" key="1">
    <citation type="submission" date="2024-01" db="EMBL/GenBank/DDBJ databases">
        <title>Mesobacterium rodlantinim sp. nov., isolated from shallow sea hydrothermal systems off Kueishantao Island.</title>
        <authorList>
            <person name="Su Z."/>
            <person name="Tang K."/>
        </authorList>
    </citation>
    <scope>NUCLEOTIDE SEQUENCE [LARGE SCALE GENOMIC DNA]</scope>
    <source>
        <strain evidence="3 4">TK19101</strain>
    </source>
</reference>
<keyword evidence="1" id="KW-0808">Transferase</keyword>
<dbReference type="PANTHER" id="PTHR12788">
    <property type="entry name" value="PROTEIN-TYROSINE SULFOTRANSFERASE 2"/>
    <property type="match status" value="1"/>
</dbReference>
<evidence type="ECO:0000313" key="3">
    <source>
        <dbReference type="EMBL" id="MEC3859911.1"/>
    </source>
</evidence>
<dbReference type="EMBL" id="JAYLLH010000001">
    <property type="protein sequence ID" value="MEC3859911.1"/>
    <property type="molecule type" value="Genomic_DNA"/>
</dbReference>
<dbReference type="PROSITE" id="PS50005">
    <property type="entry name" value="TPR"/>
    <property type="match status" value="1"/>
</dbReference>
<name>A0ABU6HD49_9RHOB</name>
<dbReference type="SUPFAM" id="SSF48452">
    <property type="entry name" value="TPR-like"/>
    <property type="match status" value="1"/>
</dbReference>
<evidence type="ECO:0000313" key="4">
    <source>
        <dbReference type="Proteomes" id="UP001348149"/>
    </source>
</evidence>
<feature type="repeat" description="TPR" evidence="2">
    <location>
        <begin position="43"/>
        <end position="76"/>
    </location>
</feature>
<accession>A0ABU6HD49</accession>
<dbReference type="PANTHER" id="PTHR12788:SF10">
    <property type="entry name" value="PROTEIN-TYROSINE SULFOTRANSFERASE"/>
    <property type="match status" value="1"/>
</dbReference>
<dbReference type="Pfam" id="PF13432">
    <property type="entry name" value="TPR_16"/>
    <property type="match status" value="1"/>
</dbReference>
<dbReference type="Pfam" id="PF13469">
    <property type="entry name" value="Sulfotransfer_3"/>
    <property type="match status" value="1"/>
</dbReference>
<evidence type="ECO:0000256" key="2">
    <source>
        <dbReference type="PROSITE-ProRule" id="PRU00339"/>
    </source>
</evidence>
<protein>
    <submittedName>
        <fullName evidence="3">Sulfotransferase</fullName>
    </submittedName>
</protein>
<dbReference type="RefSeq" id="WP_326295477.1">
    <property type="nucleotide sequence ID" value="NZ_JAYLLH010000001.1"/>
</dbReference>
<comment type="caution">
    <text evidence="3">The sequence shown here is derived from an EMBL/GenBank/DDBJ whole genome shotgun (WGS) entry which is preliminary data.</text>
</comment>
<dbReference type="SMART" id="SM00028">
    <property type="entry name" value="TPR"/>
    <property type="match status" value="4"/>
</dbReference>
<dbReference type="InterPro" id="IPR019734">
    <property type="entry name" value="TPR_rpt"/>
</dbReference>
<dbReference type="InterPro" id="IPR026634">
    <property type="entry name" value="TPST-like"/>
</dbReference>
<sequence length="488" mass="54184">MLGVTRAQVPKLYQQGLGLVAKGDHEAAEQVFRSLLVVAPEVAEIHYQLARIAKSGGDAPAAIAHLEQALALKPKETALWELAAEIHGLAGDTDRAVAAFDAMIKLAPAALKPKVEKAHFLQTAGDFETSERLFRRLLKQNPYEGELYRLFLASKKVTPSDPLVAAMVKALKHPRMSEAGKMHLNFAMAKVMEDNGEPAKAFAFLDRANALQQKSFPRDAEASERERVGVLAAQAHGLDRQIEARGTPTPIFVTGMPRSGTTLVERIIASHSLVEAGGETGHAMKLAYQNFGVGEKIRQLRDIPDDALARYAAQYRRSLRGVTHKDALYVTDKSIRSEYVFGFVHAALPDARVIVVHRDPRDIALSIYKNYFKDGTHRYANDLRDIAETIHAFHQSVALWKDRLPGMIHEVQYEDLVTDPEPQARALIAAAGLDWEDACLEFHKVKGTVKTLSFQQVRQPIHKGRAEAWRKCETELKPFTDAWEALTT</sequence>
<keyword evidence="2" id="KW-0802">TPR repeat</keyword>
<proteinExistence type="predicted"/>
<dbReference type="SUPFAM" id="SSF52540">
    <property type="entry name" value="P-loop containing nucleoside triphosphate hydrolases"/>
    <property type="match status" value="1"/>
</dbReference>
<gene>
    <name evidence="3" type="ORF">VK792_01320</name>
</gene>
<dbReference type="Proteomes" id="UP001348149">
    <property type="component" value="Unassembled WGS sequence"/>
</dbReference>
<dbReference type="InterPro" id="IPR011990">
    <property type="entry name" value="TPR-like_helical_dom_sf"/>
</dbReference>
<keyword evidence="4" id="KW-1185">Reference proteome</keyword>
<evidence type="ECO:0000256" key="1">
    <source>
        <dbReference type="ARBA" id="ARBA00022679"/>
    </source>
</evidence>
<dbReference type="Gene3D" id="1.25.40.10">
    <property type="entry name" value="Tetratricopeptide repeat domain"/>
    <property type="match status" value="1"/>
</dbReference>
<dbReference type="Gene3D" id="3.40.50.300">
    <property type="entry name" value="P-loop containing nucleotide triphosphate hydrolases"/>
    <property type="match status" value="1"/>
</dbReference>